<reference evidence="1 2" key="1">
    <citation type="journal article" date="2013" name="Nat. Genet.">
        <title>The genome of the hydatid tapeworm Echinococcus granulosus.</title>
        <authorList>
            <person name="Zheng H."/>
            <person name="Zhang W."/>
            <person name="Zhang L."/>
            <person name="Zhang Z."/>
            <person name="Li J."/>
            <person name="Lu G."/>
            <person name="Zhu Y."/>
            <person name="Wang Y."/>
            <person name="Huang Y."/>
            <person name="Liu J."/>
            <person name="Kang H."/>
            <person name="Chen J."/>
            <person name="Wang L."/>
            <person name="Chen A."/>
            <person name="Yu S."/>
            <person name="Gao Z."/>
            <person name="Jin L."/>
            <person name="Gu W."/>
            <person name="Wang Z."/>
            <person name="Zhao L."/>
            <person name="Shi B."/>
            <person name="Wen H."/>
            <person name="Lin R."/>
            <person name="Jones M.K."/>
            <person name="Brejova B."/>
            <person name="Vinar T."/>
            <person name="Zhao G."/>
            <person name="McManus D.P."/>
            <person name="Chen Z."/>
            <person name="Zhou Y."/>
            <person name="Wang S."/>
        </authorList>
    </citation>
    <scope>NUCLEOTIDE SEQUENCE [LARGE SCALE GENOMIC DNA]</scope>
</reference>
<evidence type="ECO:0000313" key="1">
    <source>
        <dbReference type="EMBL" id="EUB60894.1"/>
    </source>
</evidence>
<organism evidence="1 2">
    <name type="scientific">Echinococcus granulosus</name>
    <name type="common">Hydatid tapeworm</name>
    <dbReference type="NCBI Taxonomy" id="6210"/>
    <lineage>
        <taxon>Eukaryota</taxon>
        <taxon>Metazoa</taxon>
        <taxon>Spiralia</taxon>
        <taxon>Lophotrochozoa</taxon>
        <taxon>Platyhelminthes</taxon>
        <taxon>Cestoda</taxon>
        <taxon>Eucestoda</taxon>
        <taxon>Cyclophyllidea</taxon>
        <taxon>Taeniidae</taxon>
        <taxon>Echinococcus</taxon>
        <taxon>Echinococcus granulosus group</taxon>
    </lineage>
</organism>
<dbReference type="KEGG" id="egl:EGR_04140"/>
<gene>
    <name evidence="1" type="ORF">EGR_04140</name>
</gene>
<accession>W6V471</accession>
<dbReference type="RefSeq" id="XP_024352090.1">
    <property type="nucleotide sequence ID" value="XM_024493389.1"/>
</dbReference>
<comment type="caution">
    <text evidence="1">The sequence shown here is derived from an EMBL/GenBank/DDBJ whole genome shotgun (WGS) entry which is preliminary data.</text>
</comment>
<proteinExistence type="predicted"/>
<dbReference type="GeneID" id="36339855"/>
<dbReference type="AlphaFoldDB" id="W6V471"/>
<dbReference type="EMBL" id="APAU02000025">
    <property type="protein sequence ID" value="EUB60894.1"/>
    <property type="molecule type" value="Genomic_DNA"/>
</dbReference>
<keyword evidence="2" id="KW-1185">Reference proteome</keyword>
<name>W6V471_ECHGR</name>
<dbReference type="Proteomes" id="UP000019149">
    <property type="component" value="Unassembled WGS sequence"/>
</dbReference>
<dbReference type="CTD" id="36339855"/>
<sequence length="208" mass="22958">MTTEMLSIYSKESRCAEVQGSSEGESCLISSGRKCKVGGVESFSTQVDGDGSEGVPILAKGNNVLLTLAIRRMPRNTPTSQKRSRSRIDFPLRREDILSQHSTPRSHLIAMRQFNNATHLKSVETCDPDSARWHYRSCRNLRLLSESYGAACFSEFAFPTPPVHRDEDFHLHCFAIGPVASSASTMVTIFDMARLEGSCEPDISLALG</sequence>
<evidence type="ECO:0000313" key="2">
    <source>
        <dbReference type="Proteomes" id="UP000019149"/>
    </source>
</evidence>
<protein>
    <submittedName>
        <fullName evidence="1">Uncharacterized protein</fullName>
    </submittedName>
</protein>